<accession>A0AAV7FE29</accession>
<organism evidence="2 3">
    <name type="scientific">Aristolochia fimbriata</name>
    <name type="common">White veined hardy Dutchman's pipe vine</name>
    <dbReference type="NCBI Taxonomy" id="158543"/>
    <lineage>
        <taxon>Eukaryota</taxon>
        <taxon>Viridiplantae</taxon>
        <taxon>Streptophyta</taxon>
        <taxon>Embryophyta</taxon>
        <taxon>Tracheophyta</taxon>
        <taxon>Spermatophyta</taxon>
        <taxon>Magnoliopsida</taxon>
        <taxon>Magnoliidae</taxon>
        <taxon>Piperales</taxon>
        <taxon>Aristolochiaceae</taxon>
        <taxon>Aristolochia</taxon>
    </lineage>
</organism>
<gene>
    <name evidence="2" type="ORF">H6P81_003307</name>
</gene>
<dbReference type="EMBL" id="JAINDJ010000002">
    <property type="protein sequence ID" value="KAG9458799.1"/>
    <property type="molecule type" value="Genomic_DNA"/>
</dbReference>
<feature type="compositionally biased region" description="Basic and acidic residues" evidence="1">
    <location>
        <begin position="44"/>
        <end position="55"/>
    </location>
</feature>
<feature type="region of interest" description="Disordered" evidence="1">
    <location>
        <begin position="33"/>
        <end position="55"/>
    </location>
</feature>
<name>A0AAV7FE29_ARIFI</name>
<evidence type="ECO:0000256" key="1">
    <source>
        <dbReference type="SAM" id="MobiDB-lite"/>
    </source>
</evidence>
<dbReference type="InterPro" id="IPR036691">
    <property type="entry name" value="Endo/exonu/phosph_ase_sf"/>
</dbReference>
<evidence type="ECO:0000313" key="2">
    <source>
        <dbReference type="EMBL" id="KAG9458799.1"/>
    </source>
</evidence>
<evidence type="ECO:0000313" key="3">
    <source>
        <dbReference type="Proteomes" id="UP000825729"/>
    </source>
</evidence>
<dbReference type="SUPFAM" id="SSF56219">
    <property type="entry name" value="DNase I-like"/>
    <property type="match status" value="1"/>
</dbReference>
<proteinExistence type="predicted"/>
<reference evidence="2 3" key="1">
    <citation type="submission" date="2021-07" db="EMBL/GenBank/DDBJ databases">
        <title>The Aristolochia fimbriata genome: insights into angiosperm evolution, floral development and chemical biosynthesis.</title>
        <authorList>
            <person name="Jiao Y."/>
        </authorList>
    </citation>
    <scope>NUCLEOTIDE SEQUENCE [LARGE SCALE GENOMIC DNA]</scope>
    <source>
        <strain evidence="2">IBCAS-2021</strain>
        <tissue evidence="2">Leaf</tissue>
    </source>
</reference>
<protein>
    <submittedName>
        <fullName evidence="2">Uncharacterized protein</fullName>
    </submittedName>
</protein>
<dbReference type="Proteomes" id="UP000825729">
    <property type="component" value="Unassembled WGS sequence"/>
</dbReference>
<keyword evidence="3" id="KW-1185">Reference proteome</keyword>
<comment type="caution">
    <text evidence="2">The sequence shown here is derived from an EMBL/GenBank/DDBJ whole genome shotgun (WGS) entry which is preliminary data.</text>
</comment>
<dbReference type="AlphaFoldDB" id="A0AAV7FE29"/>
<sequence length="185" mass="21359">MLRMGETKDHFTTLIPEGMRRRLYEPQEITYEVGSSAQEAPVSQHEDRQGKTDEDRQTYDFWLEDYVRCTRSGLSSESKRALVQETLKTDRATIIFLQETKMQTLTEGVARDIWHRRRPSWVEVGAVGSAGGIAILWDSSLVELIEVKYGLYFVAAHFKILESNMQWAALCVWAIIKRPENEFLA</sequence>